<keyword evidence="11" id="KW-1133">Transmembrane helix</keyword>
<keyword evidence="19" id="KW-1185">Reference proteome</keyword>
<dbReference type="InterPro" id="IPR000014">
    <property type="entry name" value="PAS"/>
</dbReference>
<evidence type="ECO:0000259" key="17">
    <source>
        <dbReference type="PROSITE" id="PS50113"/>
    </source>
</evidence>
<name>A0ABT1KV32_9ACTN</name>
<evidence type="ECO:0000256" key="1">
    <source>
        <dbReference type="ARBA" id="ARBA00000085"/>
    </source>
</evidence>
<dbReference type="InterPro" id="IPR000700">
    <property type="entry name" value="PAS-assoc_C"/>
</dbReference>
<dbReference type="Pfam" id="PF00512">
    <property type="entry name" value="HisKA"/>
    <property type="match status" value="1"/>
</dbReference>
<keyword evidence="6" id="KW-0808">Transferase</keyword>
<feature type="domain" description="PAS" evidence="16">
    <location>
        <begin position="13"/>
        <end position="83"/>
    </location>
</feature>
<comment type="caution">
    <text evidence="18">The sequence shown here is derived from an EMBL/GenBank/DDBJ whole genome shotgun (WGS) entry which is preliminary data.</text>
</comment>
<dbReference type="EMBL" id="JANARS010000001">
    <property type="protein sequence ID" value="MCP3420908.1"/>
    <property type="molecule type" value="Genomic_DNA"/>
</dbReference>
<gene>
    <name evidence="18" type="ORF">NCI01_03790</name>
</gene>
<dbReference type="InterPro" id="IPR003594">
    <property type="entry name" value="HATPase_dom"/>
</dbReference>
<dbReference type="InterPro" id="IPR001610">
    <property type="entry name" value="PAC"/>
</dbReference>
<evidence type="ECO:0000259" key="16">
    <source>
        <dbReference type="PROSITE" id="PS50112"/>
    </source>
</evidence>
<dbReference type="CDD" id="cd00075">
    <property type="entry name" value="HATPase"/>
    <property type="match status" value="1"/>
</dbReference>
<dbReference type="RefSeq" id="WP_254180194.1">
    <property type="nucleotide sequence ID" value="NZ_JANARS010000001.1"/>
</dbReference>
<evidence type="ECO:0000256" key="3">
    <source>
        <dbReference type="ARBA" id="ARBA00004236"/>
    </source>
</evidence>
<dbReference type="Gene3D" id="3.30.565.10">
    <property type="entry name" value="Histidine kinase-like ATPase, C-terminal domain"/>
    <property type="match status" value="1"/>
</dbReference>
<organism evidence="18 19">
    <name type="scientific">Nocardioides pinisoli</name>
    <dbReference type="NCBI Taxonomy" id="2950279"/>
    <lineage>
        <taxon>Bacteria</taxon>
        <taxon>Bacillati</taxon>
        <taxon>Actinomycetota</taxon>
        <taxon>Actinomycetes</taxon>
        <taxon>Propionibacteriales</taxon>
        <taxon>Nocardioidaceae</taxon>
        <taxon>Nocardioides</taxon>
    </lineage>
</organism>
<evidence type="ECO:0000256" key="4">
    <source>
        <dbReference type="ARBA" id="ARBA00012438"/>
    </source>
</evidence>
<dbReference type="SUPFAM" id="SSF47384">
    <property type="entry name" value="Homodimeric domain of signal transducing histidine kinase"/>
    <property type="match status" value="1"/>
</dbReference>
<dbReference type="InterPro" id="IPR050351">
    <property type="entry name" value="BphY/WalK/GraS-like"/>
</dbReference>
<keyword evidence="12" id="KW-0902">Two-component regulatory system</keyword>
<dbReference type="SUPFAM" id="SSF55785">
    <property type="entry name" value="PYP-like sensor domain (PAS domain)"/>
    <property type="match status" value="2"/>
</dbReference>
<dbReference type="Gene3D" id="3.30.450.20">
    <property type="entry name" value="PAS domain"/>
    <property type="match status" value="2"/>
</dbReference>
<dbReference type="InterPro" id="IPR035965">
    <property type="entry name" value="PAS-like_dom_sf"/>
</dbReference>
<dbReference type="InterPro" id="IPR013656">
    <property type="entry name" value="PAS_4"/>
</dbReference>
<dbReference type="PROSITE" id="PS50109">
    <property type="entry name" value="HIS_KIN"/>
    <property type="match status" value="1"/>
</dbReference>
<evidence type="ECO:0000256" key="14">
    <source>
        <dbReference type="ARBA" id="ARBA00039401"/>
    </source>
</evidence>
<proteinExistence type="predicted"/>
<evidence type="ECO:0000256" key="10">
    <source>
        <dbReference type="ARBA" id="ARBA00022840"/>
    </source>
</evidence>
<evidence type="ECO:0000256" key="11">
    <source>
        <dbReference type="ARBA" id="ARBA00022989"/>
    </source>
</evidence>
<evidence type="ECO:0000256" key="13">
    <source>
        <dbReference type="ARBA" id="ARBA00023136"/>
    </source>
</evidence>
<keyword evidence="5" id="KW-0597">Phosphoprotein</keyword>
<evidence type="ECO:0000256" key="5">
    <source>
        <dbReference type="ARBA" id="ARBA00022553"/>
    </source>
</evidence>
<feature type="domain" description="PAC" evidence="17">
    <location>
        <begin position="87"/>
        <end position="139"/>
    </location>
</feature>
<dbReference type="InterPro" id="IPR036097">
    <property type="entry name" value="HisK_dim/P_sf"/>
</dbReference>
<dbReference type="Pfam" id="PF08448">
    <property type="entry name" value="PAS_4"/>
    <property type="match status" value="1"/>
</dbReference>
<dbReference type="InterPro" id="IPR013655">
    <property type="entry name" value="PAS_fold_3"/>
</dbReference>
<dbReference type="InterPro" id="IPR004358">
    <property type="entry name" value="Sig_transdc_His_kin-like_C"/>
</dbReference>
<keyword evidence="7" id="KW-0812">Transmembrane</keyword>
<evidence type="ECO:0000259" key="15">
    <source>
        <dbReference type="PROSITE" id="PS50109"/>
    </source>
</evidence>
<dbReference type="CDD" id="cd00082">
    <property type="entry name" value="HisKA"/>
    <property type="match status" value="1"/>
</dbReference>
<dbReference type="EC" id="2.7.13.3" evidence="4"/>
<dbReference type="SMART" id="SM00387">
    <property type="entry name" value="HATPase_c"/>
    <property type="match status" value="1"/>
</dbReference>
<dbReference type="PROSITE" id="PS50112">
    <property type="entry name" value="PAS"/>
    <property type="match status" value="1"/>
</dbReference>
<dbReference type="SUPFAM" id="SSF55874">
    <property type="entry name" value="ATPase domain of HSP90 chaperone/DNA topoisomerase II/histidine kinase"/>
    <property type="match status" value="1"/>
</dbReference>
<dbReference type="InterPro" id="IPR005467">
    <property type="entry name" value="His_kinase_dom"/>
</dbReference>
<sequence>MVAEIAPAPALETDELWRLTMEHSPVGMAIVTPTGAFLTANVALCDMLGHEADVLITKSFQDITHPADLDTDLRLFQQTLAGEISSYRITKRYLRADGSTLVGDLSVALLRDAMGTPIHFISQIVDLSERQAFVDRLDAAEAAAEAERRTAQAVFEGVAVGLLQIDAQGRYVATNGRHREFLDLAFPEGHRGRAGQLGFAYDADQQPLDHDDMPSVRASRGEEFDDVRVWVGKDPHARRALSVSARRVLDRAGELTGAVLAYHDITDSVRAMAVKDEFVSTISHELRTPLTAALAYLELLDESTDVSPEGHQQVTAARRNMLRLSHLVADLLFTTRVSAGSPLVDPYRVDLAVLLCEAVDAASLDADNRGVRLVSRVPDSLPADADGMRLRQVFDNLLDNAVSYSTTGGVVTVDLGVREGHVVLTITDEGTGIDAAELEQVFGRFYRGENARRLHIAGTGLGLTIVRSIVEAHGGVVSLESTLGEGTSVCVMLPR</sequence>
<dbReference type="CDD" id="cd00130">
    <property type="entry name" value="PAS"/>
    <property type="match status" value="1"/>
</dbReference>
<dbReference type="InterPro" id="IPR036890">
    <property type="entry name" value="HATPase_C_sf"/>
</dbReference>
<dbReference type="Gene3D" id="1.10.287.130">
    <property type="match status" value="1"/>
</dbReference>
<comment type="catalytic activity">
    <reaction evidence="1">
        <text>ATP + protein L-histidine = ADP + protein N-phospho-L-histidine.</text>
        <dbReference type="EC" id="2.7.13.3"/>
    </reaction>
</comment>
<evidence type="ECO:0000256" key="9">
    <source>
        <dbReference type="ARBA" id="ARBA00022777"/>
    </source>
</evidence>
<protein>
    <recommendedName>
        <fullName evidence="14">Sensor-like histidine kinase SenX3</fullName>
        <ecNumber evidence="4">2.7.13.3</ecNumber>
    </recommendedName>
</protein>
<dbReference type="Proteomes" id="UP001204524">
    <property type="component" value="Unassembled WGS sequence"/>
</dbReference>
<feature type="domain" description="Histidine kinase" evidence="15">
    <location>
        <begin position="281"/>
        <end position="495"/>
    </location>
</feature>
<dbReference type="PROSITE" id="PS50113">
    <property type="entry name" value="PAC"/>
    <property type="match status" value="1"/>
</dbReference>
<evidence type="ECO:0000256" key="7">
    <source>
        <dbReference type="ARBA" id="ARBA00022692"/>
    </source>
</evidence>
<dbReference type="SMART" id="SM00388">
    <property type="entry name" value="HisKA"/>
    <property type="match status" value="1"/>
</dbReference>
<keyword evidence="8" id="KW-0547">Nucleotide-binding</keyword>
<keyword evidence="9" id="KW-0418">Kinase</keyword>
<dbReference type="SMART" id="SM00091">
    <property type="entry name" value="PAS"/>
    <property type="match status" value="2"/>
</dbReference>
<evidence type="ECO:0000256" key="8">
    <source>
        <dbReference type="ARBA" id="ARBA00022741"/>
    </source>
</evidence>
<keyword evidence="13" id="KW-0472">Membrane</keyword>
<dbReference type="InterPro" id="IPR003661">
    <property type="entry name" value="HisK_dim/P_dom"/>
</dbReference>
<reference evidence="18 19" key="1">
    <citation type="submission" date="2022-06" db="EMBL/GenBank/DDBJ databases">
        <authorList>
            <person name="So Y."/>
        </authorList>
    </citation>
    <scope>NUCLEOTIDE SEQUENCE [LARGE SCALE GENOMIC DNA]</scope>
    <source>
        <strain evidence="18 19">STR3</strain>
    </source>
</reference>
<dbReference type="PANTHER" id="PTHR42878:SF7">
    <property type="entry name" value="SENSOR HISTIDINE KINASE GLRK"/>
    <property type="match status" value="1"/>
</dbReference>
<evidence type="ECO:0000313" key="19">
    <source>
        <dbReference type="Proteomes" id="UP001204524"/>
    </source>
</evidence>
<evidence type="ECO:0000256" key="2">
    <source>
        <dbReference type="ARBA" id="ARBA00004141"/>
    </source>
</evidence>
<evidence type="ECO:0000256" key="12">
    <source>
        <dbReference type="ARBA" id="ARBA00023012"/>
    </source>
</evidence>
<comment type="subcellular location">
    <subcellularLocation>
        <location evidence="3">Cell membrane</location>
    </subcellularLocation>
    <subcellularLocation>
        <location evidence="2">Membrane</location>
        <topology evidence="2">Multi-pass membrane protein</topology>
    </subcellularLocation>
</comment>
<evidence type="ECO:0000256" key="6">
    <source>
        <dbReference type="ARBA" id="ARBA00022679"/>
    </source>
</evidence>
<evidence type="ECO:0000313" key="18">
    <source>
        <dbReference type="EMBL" id="MCP3420908.1"/>
    </source>
</evidence>
<dbReference type="PANTHER" id="PTHR42878">
    <property type="entry name" value="TWO-COMPONENT HISTIDINE KINASE"/>
    <property type="match status" value="1"/>
</dbReference>
<dbReference type="NCBIfam" id="TIGR00229">
    <property type="entry name" value="sensory_box"/>
    <property type="match status" value="1"/>
</dbReference>
<keyword evidence="10" id="KW-0067">ATP-binding</keyword>
<accession>A0ABT1KV32</accession>
<dbReference type="Pfam" id="PF02518">
    <property type="entry name" value="HATPase_c"/>
    <property type="match status" value="1"/>
</dbReference>
<dbReference type="SMART" id="SM00086">
    <property type="entry name" value="PAC"/>
    <property type="match status" value="1"/>
</dbReference>
<dbReference type="PRINTS" id="PR00344">
    <property type="entry name" value="BCTRLSENSOR"/>
</dbReference>
<dbReference type="Pfam" id="PF08447">
    <property type="entry name" value="PAS_3"/>
    <property type="match status" value="1"/>
</dbReference>